<dbReference type="SUPFAM" id="SSF53474">
    <property type="entry name" value="alpha/beta-Hydrolases"/>
    <property type="match status" value="1"/>
</dbReference>
<keyword evidence="2" id="KW-0378">Hydrolase</keyword>
<reference evidence="5" key="3">
    <citation type="submission" date="2020-12" db="UniProtKB">
        <authorList>
            <consortium name="EnsemblPlants"/>
        </authorList>
    </citation>
    <scope>IDENTIFICATION</scope>
</reference>
<dbReference type="FunFam" id="3.40.50.1820:FF:000042">
    <property type="entry name" value="probable strigolactone esterase DAD2"/>
    <property type="match status" value="1"/>
</dbReference>
<evidence type="ECO:0000256" key="2">
    <source>
        <dbReference type="ARBA" id="ARBA00022801"/>
    </source>
</evidence>
<gene>
    <name evidence="5" type="primary">LOC112279449</name>
    <name evidence="4" type="ORF">PHYPA_004302</name>
</gene>
<keyword evidence="6" id="KW-1185">Reference proteome</keyword>
<dbReference type="Pfam" id="PF00561">
    <property type="entry name" value="Abhydrolase_1"/>
    <property type="match status" value="1"/>
</dbReference>
<sequence>MNLLCVGCTGVDRSHGVHHQPVQSLNLKHREEIVFSLFLSNCLEEMPSPLLSTHNVTVLGNRSDPVVVLGHGLGTDQSVWKYTVPSLVNQNFQVVLYDTMGAGSTETSDFNFKRYSSLQGHVDDLLAILDELEIENCVYVGHSMSGMIGVLASLERPDLFRKLILLSASPRYLNDSSYYGGFEQEDLDQLFSSMRSNFSAWVSGFATAAVGTDIHDEAVQEFSSTFISMRPDVALRTSQFVFQSDFRSILSEVTVPCHIVQSRKDIAVPIEVAEYLRCNLGGWTSVDILQTDGHLPQLSCPELVVPVLLHCIDS</sequence>
<accession>A0A2K1KU56</accession>
<dbReference type="STRING" id="3218.A0A2K1KU56"/>
<proteinExistence type="inferred from homology"/>
<dbReference type="InterPro" id="IPR029058">
    <property type="entry name" value="AB_hydrolase_fold"/>
</dbReference>
<organism evidence="4">
    <name type="scientific">Physcomitrium patens</name>
    <name type="common">Spreading-leaved earth moss</name>
    <name type="synonym">Physcomitrella patens</name>
    <dbReference type="NCBI Taxonomy" id="3218"/>
    <lineage>
        <taxon>Eukaryota</taxon>
        <taxon>Viridiplantae</taxon>
        <taxon>Streptophyta</taxon>
        <taxon>Embryophyta</taxon>
        <taxon>Bryophyta</taxon>
        <taxon>Bryophytina</taxon>
        <taxon>Bryopsida</taxon>
        <taxon>Funariidae</taxon>
        <taxon>Funariales</taxon>
        <taxon>Funariaceae</taxon>
        <taxon>Physcomitrium</taxon>
    </lineage>
</organism>
<dbReference type="EnsemblPlants" id="Pp3c3_11730V3.3">
    <property type="protein sequence ID" value="Pp3c3_11730V3.3"/>
    <property type="gene ID" value="Pp3c3_11730"/>
</dbReference>
<feature type="domain" description="AB hydrolase-1" evidence="3">
    <location>
        <begin position="65"/>
        <end position="218"/>
    </location>
</feature>
<evidence type="ECO:0000313" key="6">
    <source>
        <dbReference type="Proteomes" id="UP000006727"/>
    </source>
</evidence>
<dbReference type="PANTHER" id="PTHR43039">
    <property type="entry name" value="ESTERASE-RELATED"/>
    <property type="match status" value="1"/>
</dbReference>
<dbReference type="GO" id="GO:0016787">
    <property type="term" value="F:hydrolase activity"/>
    <property type="evidence" value="ECO:0007669"/>
    <property type="project" value="UniProtKB-KW"/>
</dbReference>
<evidence type="ECO:0000259" key="3">
    <source>
        <dbReference type="Pfam" id="PF00561"/>
    </source>
</evidence>
<dbReference type="Gene3D" id="3.40.50.1820">
    <property type="entry name" value="alpha/beta hydrolase"/>
    <property type="match status" value="1"/>
</dbReference>
<dbReference type="PRINTS" id="PR00111">
    <property type="entry name" value="ABHYDROLASE"/>
</dbReference>
<evidence type="ECO:0000313" key="5">
    <source>
        <dbReference type="EnsemblPlants" id="Pp3c3_11730V3.1"/>
    </source>
</evidence>
<evidence type="ECO:0000256" key="1">
    <source>
        <dbReference type="ARBA" id="ARBA00008645"/>
    </source>
</evidence>
<dbReference type="PaxDb" id="3218-PP1S74_232V6.2"/>
<reference evidence="4 6" key="2">
    <citation type="journal article" date="2018" name="Plant J.">
        <title>The Physcomitrella patens chromosome-scale assembly reveals moss genome structure and evolution.</title>
        <authorList>
            <person name="Lang D."/>
            <person name="Ullrich K.K."/>
            <person name="Murat F."/>
            <person name="Fuchs J."/>
            <person name="Jenkins J."/>
            <person name="Haas F.B."/>
            <person name="Piednoel M."/>
            <person name="Gundlach H."/>
            <person name="Van Bel M."/>
            <person name="Meyberg R."/>
            <person name="Vives C."/>
            <person name="Morata J."/>
            <person name="Symeonidi A."/>
            <person name="Hiss M."/>
            <person name="Muchero W."/>
            <person name="Kamisugi Y."/>
            <person name="Saleh O."/>
            <person name="Blanc G."/>
            <person name="Decker E.L."/>
            <person name="van Gessel N."/>
            <person name="Grimwood J."/>
            <person name="Hayes R.D."/>
            <person name="Graham S.W."/>
            <person name="Gunter L.E."/>
            <person name="McDaniel S.F."/>
            <person name="Hoernstein S.N.W."/>
            <person name="Larsson A."/>
            <person name="Li F.W."/>
            <person name="Perroud P.F."/>
            <person name="Phillips J."/>
            <person name="Ranjan P."/>
            <person name="Rokshar D.S."/>
            <person name="Rothfels C.J."/>
            <person name="Schneider L."/>
            <person name="Shu S."/>
            <person name="Stevenson D.W."/>
            <person name="Thummler F."/>
            <person name="Tillich M."/>
            <person name="Villarreal Aguilar J.C."/>
            <person name="Widiez T."/>
            <person name="Wong G.K."/>
            <person name="Wymore A."/>
            <person name="Zhang Y."/>
            <person name="Zimmer A.D."/>
            <person name="Quatrano R.S."/>
            <person name="Mayer K.F.X."/>
            <person name="Goodstein D."/>
            <person name="Casacuberta J.M."/>
            <person name="Vandepoele K."/>
            <person name="Reski R."/>
            <person name="Cuming A.C."/>
            <person name="Tuskan G.A."/>
            <person name="Maumus F."/>
            <person name="Salse J."/>
            <person name="Schmutz J."/>
            <person name="Rensing S.A."/>
        </authorList>
    </citation>
    <scope>NUCLEOTIDE SEQUENCE [LARGE SCALE GENOMIC DNA]</scope>
    <source>
        <strain evidence="5 6">cv. Gransden 2004</strain>
    </source>
</reference>
<dbReference type="AlphaFoldDB" id="A0A2K1KU56"/>
<dbReference type="Proteomes" id="UP000006727">
    <property type="component" value="Chromosome 3"/>
</dbReference>
<dbReference type="InterPro" id="IPR000073">
    <property type="entry name" value="AB_hydrolase_1"/>
</dbReference>
<dbReference type="Gramene" id="Pp3c3_11730V3.1">
    <property type="protein sequence ID" value="Pp3c3_11730V3.1"/>
    <property type="gene ID" value="Pp3c3_11730"/>
</dbReference>
<evidence type="ECO:0000313" key="4">
    <source>
        <dbReference type="EMBL" id="PNR57308.1"/>
    </source>
</evidence>
<dbReference type="Gramene" id="Pp3c3_11730V3.3">
    <property type="protein sequence ID" value="Pp3c3_11730V3.3"/>
    <property type="gene ID" value="Pp3c3_11730"/>
</dbReference>
<name>A0A2K1KU56_PHYPA</name>
<comment type="similarity">
    <text evidence="1">Belongs to the AB hydrolase superfamily.</text>
</comment>
<dbReference type="EMBL" id="ABEU02000003">
    <property type="protein sequence ID" value="PNR57308.1"/>
    <property type="molecule type" value="Genomic_DNA"/>
</dbReference>
<reference evidence="4 6" key="1">
    <citation type="journal article" date="2008" name="Science">
        <title>The Physcomitrella genome reveals evolutionary insights into the conquest of land by plants.</title>
        <authorList>
            <person name="Rensing S."/>
            <person name="Lang D."/>
            <person name="Zimmer A."/>
            <person name="Terry A."/>
            <person name="Salamov A."/>
            <person name="Shapiro H."/>
            <person name="Nishiyama T."/>
            <person name="Perroud P.-F."/>
            <person name="Lindquist E."/>
            <person name="Kamisugi Y."/>
            <person name="Tanahashi T."/>
            <person name="Sakakibara K."/>
            <person name="Fujita T."/>
            <person name="Oishi K."/>
            <person name="Shin-I T."/>
            <person name="Kuroki Y."/>
            <person name="Toyoda A."/>
            <person name="Suzuki Y."/>
            <person name="Hashimoto A."/>
            <person name="Yamaguchi K."/>
            <person name="Sugano A."/>
            <person name="Kohara Y."/>
            <person name="Fujiyama A."/>
            <person name="Anterola A."/>
            <person name="Aoki S."/>
            <person name="Ashton N."/>
            <person name="Barbazuk W.B."/>
            <person name="Barker E."/>
            <person name="Bennetzen J."/>
            <person name="Bezanilla M."/>
            <person name="Blankenship R."/>
            <person name="Cho S.H."/>
            <person name="Dutcher S."/>
            <person name="Estelle M."/>
            <person name="Fawcett J.A."/>
            <person name="Gundlach H."/>
            <person name="Hanada K."/>
            <person name="Heyl A."/>
            <person name="Hicks K.A."/>
            <person name="Hugh J."/>
            <person name="Lohr M."/>
            <person name="Mayer K."/>
            <person name="Melkozernov A."/>
            <person name="Murata T."/>
            <person name="Nelson D."/>
            <person name="Pils B."/>
            <person name="Prigge M."/>
            <person name="Reiss B."/>
            <person name="Renner T."/>
            <person name="Rombauts S."/>
            <person name="Rushton P."/>
            <person name="Sanderfoot A."/>
            <person name="Schween G."/>
            <person name="Shiu S.-H."/>
            <person name="Stueber K."/>
            <person name="Theodoulou F.L."/>
            <person name="Tu H."/>
            <person name="Van de Peer Y."/>
            <person name="Verrier P.J."/>
            <person name="Waters E."/>
            <person name="Wood A."/>
            <person name="Yang L."/>
            <person name="Cove D."/>
            <person name="Cuming A."/>
            <person name="Hasebe M."/>
            <person name="Lucas S."/>
            <person name="Mishler D.B."/>
            <person name="Reski R."/>
            <person name="Grigoriev I."/>
            <person name="Quatrano R.S."/>
            <person name="Boore J.L."/>
        </authorList>
    </citation>
    <scope>NUCLEOTIDE SEQUENCE [LARGE SCALE GENOMIC DNA]</scope>
    <source>
        <strain evidence="5 6">cv. Gransden 2004</strain>
    </source>
</reference>
<dbReference type="EnsemblPlants" id="Pp3c3_11730V3.1">
    <property type="protein sequence ID" value="Pp3c3_11730V3.1"/>
    <property type="gene ID" value="Pp3c3_11730"/>
</dbReference>
<protein>
    <recommendedName>
        <fullName evidence="3">AB hydrolase-1 domain-containing protein</fullName>
    </recommendedName>
</protein>